<evidence type="ECO:0000313" key="1">
    <source>
        <dbReference type="EMBL" id="GAA1930984.1"/>
    </source>
</evidence>
<organism evidence="1 2">
    <name type="scientific">Streptomyces sodiiphilus</name>
    <dbReference type="NCBI Taxonomy" id="226217"/>
    <lineage>
        <taxon>Bacteria</taxon>
        <taxon>Bacillati</taxon>
        <taxon>Actinomycetota</taxon>
        <taxon>Actinomycetes</taxon>
        <taxon>Kitasatosporales</taxon>
        <taxon>Streptomycetaceae</taxon>
        <taxon>Streptomyces</taxon>
    </lineage>
</organism>
<dbReference type="Proteomes" id="UP001501303">
    <property type="component" value="Unassembled WGS sequence"/>
</dbReference>
<sequence>MTIVRFVVRTLGNSGIDDHEPREQGLTDHSALALKLTLGENTQR</sequence>
<evidence type="ECO:0000313" key="2">
    <source>
        <dbReference type="Proteomes" id="UP001501303"/>
    </source>
</evidence>
<protein>
    <submittedName>
        <fullName evidence="1">Uncharacterized protein</fullName>
    </submittedName>
</protein>
<keyword evidence="2" id="KW-1185">Reference proteome</keyword>
<accession>A0ABN2PTT3</accession>
<gene>
    <name evidence="1" type="ORF">GCM10009716_42870</name>
</gene>
<reference evidence="1 2" key="1">
    <citation type="journal article" date="2019" name="Int. J. Syst. Evol. Microbiol.">
        <title>The Global Catalogue of Microorganisms (GCM) 10K type strain sequencing project: providing services to taxonomists for standard genome sequencing and annotation.</title>
        <authorList>
            <consortium name="The Broad Institute Genomics Platform"/>
            <consortium name="The Broad Institute Genome Sequencing Center for Infectious Disease"/>
            <person name="Wu L."/>
            <person name="Ma J."/>
        </authorList>
    </citation>
    <scope>NUCLEOTIDE SEQUENCE [LARGE SCALE GENOMIC DNA]</scope>
    <source>
        <strain evidence="1 2">JCM 13581</strain>
    </source>
</reference>
<name>A0ABN2PTT3_9ACTN</name>
<comment type="caution">
    <text evidence="1">The sequence shown here is derived from an EMBL/GenBank/DDBJ whole genome shotgun (WGS) entry which is preliminary data.</text>
</comment>
<dbReference type="RefSeq" id="WP_344265240.1">
    <property type="nucleotide sequence ID" value="NZ_BAAAMJ010000062.1"/>
</dbReference>
<proteinExistence type="predicted"/>
<dbReference type="EMBL" id="BAAAMJ010000062">
    <property type="protein sequence ID" value="GAA1930984.1"/>
    <property type="molecule type" value="Genomic_DNA"/>
</dbReference>